<dbReference type="Gramene" id="PHT78819">
    <property type="protein sequence ID" value="PHT78819"/>
    <property type="gene ID" value="T459_16871"/>
</dbReference>
<reference evidence="2 3" key="2">
    <citation type="journal article" date="2017" name="Genome Biol.">
        <title>New reference genome sequences of hot pepper reveal the massive evolution of plant disease-resistance genes by retroduplication.</title>
        <authorList>
            <person name="Kim S."/>
            <person name="Park J."/>
            <person name="Yeom S.I."/>
            <person name="Kim Y.M."/>
            <person name="Seo E."/>
            <person name="Kim K.T."/>
            <person name="Kim M.S."/>
            <person name="Lee J.M."/>
            <person name="Cheong K."/>
            <person name="Shin H.S."/>
            <person name="Kim S.B."/>
            <person name="Han K."/>
            <person name="Lee J."/>
            <person name="Park M."/>
            <person name="Lee H.A."/>
            <person name="Lee H.Y."/>
            <person name="Lee Y."/>
            <person name="Oh S."/>
            <person name="Lee J.H."/>
            <person name="Choi E."/>
            <person name="Choi E."/>
            <person name="Lee S.E."/>
            <person name="Jeon J."/>
            <person name="Kim H."/>
            <person name="Choi G."/>
            <person name="Song H."/>
            <person name="Lee J."/>
            <person name="Lee S.C."/>
            <person name="Kwon J.K."/>
            <person name="Lee H.Y."/>
            <person name="Koo N."/>
            <person name="Hong Y."/>
            <person name="Kim R.W."/>
            <person name="Kang W.H."/>
            <person name="Huh J.H."/>
            <person name="Kang B.C."/>
            <person name="Yang T.J."/>
            <person name="Lee Y.H."/>
            <person name="Bennetzen J.L."/>
            <person name="Choi D."/>
        </authorList>
    </citation>
    <scope>NUCLEOTIDE SEQUENCE [LARGE SCALE GENOMIC DNA]</scope>
    <source>
        <strain evidence="3">cv. CM334</strain>
    </source>
</reference>
<gene>
    <name evidence="2" type="ORF">T459_16871</name>
</gene>
<protein>
    <submittedName>
        <fullName evidence="2">Uncharacterized protein</fullName>
    </submittedName>
</protein>
<reference evidence="2 3" key="1">
    <citation type="journal article" date="2014" name="Nat. Genet.">
        <title>Genome sequence of the hot pepper provides insights into the evolution of pungency in Capsicum species.</title>
        <authorList>
            <person name="Kim S."/>
            <person name="Park M."/>
            <person name="Yeom S.I."/>
            <person name="Kim Y.M."/>
            <person name="Lee J.M."/>
            <person name="Lee H.A."/>
            <person name="Seo E."/>
            <person name="Choi J."/>
            <person name="Cheong K."/>
            <person name="Kim K.T."/>
            <person name="Jung K."/>
            <person name="Lee G.W."/>
            <person name="Oh S.K."/>
            <person name="Bae C."/>
            <person name="Kim S.B."/>
            <person name="Lee H.Y."/>
            <person name="Kim S.Y."/>
            <person name="Kim M.S."/>
            <person name="Kang B.C."/>
            <person name="Jo Y.D."/>
            <person name="Yang H.B."/>
            <person name="Jeong H.J."/>
            <person name="Kang W.H."/>
            <person name="Kwon J.K."/>
            <person name="Shin C."/>
            <person name="Lim J.Y."/>
            <person name="Park J.H."/>
            <person name="Huh J.H."/>
            <person name="Kim J.S."/>
            <person name="Kim B.D."/>
            <person name="Cohen O."/>
            <person name="Paran I."/>
            <person name="Suh M.C."/>
            <person name="Lee S.B."/>
            <person name="Kim Y.K."/>
            <person name="Shin Y."/>
            <person name="Noh S.J."/>
            <person name="Park J."/>
            <person name="Seo Y.S."/>
            <person name="Kwon S.Y."/>
            <person name="Kim H.A."/>
            <person name="Park J.M."/>
            <person name="Kim H.J."/>
            <person name="Choi S.B."/>
            <person name="Bosland P.W."/>
            <person name="Reeves G."/>
            <person name="Jo S.H."/>
            <person name="Lee B.W."/>
            <person name="Cho H.T."/>
            <person name="Choi H.S."/>
            <person name="Lee M.S."/>
            <person name="Yu Y."/>
            <person name="Do Choi Y."/>
            <person name="Park B.S."/>
            <person name="van Deynze A."/>
            <person name="Ashrafi H."/>
            <person name="Hill T."/>
            <person name="Kim W.T."/>
            <person name="Pai H.S."/>
            <person name="Ahn H.K."/>
            <person name="Yeam I."/>
            <person name="Giovannoni J.J."/>
            <person name="Rose J.K."/>
            <person name="Sorensen I."/>
            <person name="Lee S.J."/>
            <person name="Kim R.W."/>
            <person name="Choi I.Y."/>
            <person name="Choi B.S."/>
            <person name="Lim J.S."/>
            <person name="Lee Y.H."/>
            <person name="Choi D."/>
        </authorList>
    </citation>
    <scope>NUCLEOTIDE SEQUENCE [LARGE SCALE GENOMIC DNA]</scope>
    <source>
        <strain evidence="3">cv. CM334</strain>
    </source>
</reference>
<proteinExistence type="predicted"/>
<keyword evidence="1" id="KW-0812">Transmembrane</keyword>
<comment type="caution">
    <text evidence="2">The sequence shown here is derived from an EMBL/GenBank/DDBJ whole genome shotgun (WGS) entry which is preliminary data.</text>
</comment>
<evidence type="ECO:0000313" key="2">
    <source>
        <dbReference type="EMBL" id="PHT78819.1"/>
    </source>
</evidence>
<keyword evidence="3" id="KW-1185">Reference proteome</keyword>
<feature type="transmembrane region" description="Helical" evidence="1">
    <location>
        <begin position="33"/>
        <end position="55"/>
    </location>
</feature>
<dbReference type="EMBL" id="AYRZ02000006">
    <property type="protein sequence ID" value="PHT78819.1"/>
    <property type="molecule type" value="Genomic_DNA"/>
</dbReference>
<accession>A0A2G2ZA20</accession>
<dbReference type="AlphaFoldDB" id="A0A2G2ZA20"/>
<organism evidence="2 3">
    <name type="scientific">Capsicum annuum</name>
    <name type="common">Capsicum pepper</name>
    <dbReference type="NCBI Taxonomy" id="4072"/>
    <lineage>
        <taxon>Eukaryota</taxon>
        <taxon>Viridiplantae</taxon>
        <taxon>Streptophyta</taxon>
        <taxon>Embryophyta</taxon>
        <taxon>Tracheophyta</taxon>
        <taxon>Spermatophyta</taxon>
        <taxon>Magnoliopsida</taxon>
        <taxon>eudicotyledons</taxon>
        <taxon>Gunneridae</taxon>
        <taxon>Pentapetalae</taxon>
        <taxon>asterids</taxon>
        <taxon>lamiids</taxon>
        <taxon>Solanales</taxon>
        <taxon>Solanaceae</taxon>
        <taxon>Solanoideae</taxon>
        <taxon>Capsiceae</taxon>
        <taxon>Capsicum</taxon>
    </lineage>
</organism>
<dbReference type="STRING" id="4072.A0A2G2ZA20"/>
<evidence type="ECO:0000313" key="3">
    <source>
        <dbReference type="Proteomes" id="UP000222542"/>
    </source>
</evidence>
<dbReference type="Proteomes" id="UP000222542">
    <property type="component" value="Unassembled WGS sequence"/>
</dbReference>
<evidence type="ECO:0000256" key="1">
    <source>
        <dbReference type="SAM" id="Phobius"/>
    </source>
</evidence>
<keyword evidence="1" id="KW-1133">Transmembrane helix</keyword>
<sequence>MFFHKTDLCSDPLEVSCSAGGTTFAKRKPKLSVSAIIAIIVAAVILSGDCLITIINMKARRRRRREDETFIAESMSLASTDSMSL</sequence>
<keyword evidence="1" id="KW-0472">Membrane</keyword>
<name>A0A2G2ZA20_CAPAN</name>